<dbReference type="InterPro" id="IPR038765">
    <property type="entry name" value="Papain-like_cys_pep_sf"/>
</dbReference>
<accession>A0ABD1KZQ3</accession>
<dbReference type="Pfam" id="PF05023">
    <property type="entry name" value="Phytochelatin"/>
    <property type="match status" value="1"/>
</dbReference>
<dbReference type="GO" id="GO:0046872">
    <property type="term" value="F:metal ion binding"/>
    <property type="evidence" value="ECO:0007669"/>
    <property type="project" value="UniProtKB-KW"/>
</dbReference>
<evidence type="ECO:0000256" key="3">
    <source>
        <dbReference type="ARBA" id="ARBA00022679"/>
    </source>
</evidence>
<keyword evidence="9" id="KW-1185">Reference proteome</keyword>
<dbReference type="FunFam" id="3.90.70.30:FF:000001">
    <property type="entry name" value="Glutathione gamma-glutamylcysteinyltransferase 1"/>
    <property type="match status" value="1"/>
</dbReference>
<evidence type="ECO:0000313" key="8">
    <source>
        <dbReference type="EMBL" id="KAL2316739.1"/>
    </source>
</evidence>
<dbReference type="Gene3D" id="3.90.70.30">
    <property type="entry name" value="Phytochelatin synthase, N-terminal domain"/>
    <property type="match status" value="1"/>
</dbReference>
<reference evidence="8 9" key="1">
    <citation type="submission" date="2024-08" db="EMBL/GenBank/DDBJ databases">
        <title>Insights into the chromosomal genome structure of Flemingia macrophylla.</title>
        <authorList>
            <person name="Ding Y."/>
            <person name="Zhao Y."/>
            <person name="Bi W."/>
            <person name="Wu M."/>
            <person name="Zhao G."/>
            <person name="Gong Y."/>
            <person name="Li W."/>
            <person name="Zhang P."/>
        </authorList>
    </citation>
    <scope>NUCLEOTIDE SEQUENCE [LARGE SCALE GENOMIC DNA]</scope>
    <source>
        <strain evidence="8">DYQJB</strain>
        <tissue evidence="8">Leaf</tissue>
    </source>
</reference>
<dbReference type="EMBL" id="JBGMDY010000011">
    <property type="protein sequence ID" value="KAL2316739.1"/>
    <property type="molecule type" value="Genomic_DNA"/>
</dbReference>
<comment type="function">
    <text evidence="6">Involved in the synthesis of phytochelatins (PC) and homophytochelatins (hPC), the heavy-metal-binding peptides of plants.</text>
</comment>
<dbReference type="Proteomes" id="UP001603857">
    <property type="component" value="Unassembled WGS sequence"/>
</dbReference>
<dbReference type="InterPro" id="IPR040409">
    <property type="entry name" value="PCS-like"/>
</dbReference>
<dbReference type="PANTHER" id="PTHR33447">
    <property type="entry name" value="GLUTATHIONE GAMMA-GLUTAMYLCYSTEINYLTRANSFERASE"/>
    <property type="match status" value="1"/>
</dbReference>
<feature type="domain" description="Peptidase C83" evidence="7">
    <location>
        <begin position="2"/>
        <end position="223"/>
    </location>
</feature>
<dbReference type="InterPro" id="IPR038156">
    <property type="entry name" value="PCS_N_sf"/>
</dbReference>
<keyword evidence="5" id="KW-0012">Acyltransferase</keyword>
<evidence type="ECO:0000256" key="2">
    <source>
        <dbReference type="ARBA" id="ARBA00022539"/>
    </source>
</evidence>
<keyword evidence="3" id="KW-0808">Transferase</keyword>
<evidence type="ECO:0000256" key="6">
    <source>
        <dbReference type="ARBA" id="ARBA00053477"/>
    </source>
</evidence>
<keyword evidence="2" id="KW-0104">Cadmium</keyword>
<organism evidence="8 9">
    <name type="scientific">Flemingia macrophylla</name>
    <dbReference type="NCBI Taxonomy" id="520843"/>
    <lineage>
        <taxon>Eukaryota</taxon>
        <taxon>Viridiplantae</taxon>
        <taxon>Streptophyta</taxon>
        <taxon>Embryophyta</taxon>
        <taxon>Tracheophyta</taxon>
        <taxon>Spermatophyta</taxon>
        <taxon>Magnoliopsida</taxon>
        <taxon>eudicotyledons</taxon>
        <taxon>Gunneridae</taxon>
        <taxon>Pentapetalae</taxon>
        <taxon>rosids</taxon>
        <taxon>fabids</taxon>
        <taxon>Fabales</taxon>
        <taxon>Fabaceae</taxon>
        <taxon>Papilionoideae</taxon>
        <taxon>50 kb inversion clade</taxon>
        <taxon>NPAAA clade</taxon>
        <taxon>indigoferoid/millettioid clade</taxon>
        <taxon>Phaseoleae</taxon>
        <taxon>Flemingia</taxon>
    </lineage>
</organism>
<dbReference type="GO" id="GO:0016756">
    <property type="term" value="F:glutathione gamma-glutamylcysteinyltransferase activity"/>
    <property type="evidence" value="ECO:0007669"/>
    <property type="project" value="UniProtKB-EC"/>
</dbReference>
<dbReference type="AlphaFoldDB" id="A0ABD1KZQ3"/>
<protein>
    <recommendedName>
        <fullName evidence="1">glutathione gamma-glutamylcysteinyltransferase</fullName>
        <ecNumber evidence="1">2.3.2.15</ecNumber>
    </recommendedName>
</protein>
<gene>
    <name evidence="8" type="ORF">Fmac_030615</name>
</gene>
<dbReference type="GO" id="GO:0046938">
    <property type="term" value="P:phytochelatin biosynthetic process"/>
    <property type="evidence" value="ECO:0007669"/>
    <property type="project" value="UniProtKB-ARBA"/>
</dbReference>
<comment type="caution">
    <text evidence="8">The sequence shown here is derived from an EMBL/GenBank/DDBJ whole genome shotgun (WGS) entry which is preliminary data.</text>
</comment>
<evidence type="ECO:0000256" key="1">
    <source>
        <dbReference type="ARBA" id="ARBA00012468"/>
    </source>
</evidence>
<dbReference type="EC" id="2.3.2.15" evidence="1"/>
<evidence type="ECO:0000256" key="4">
    <source>
        <dbReference type="ARBA" id="ARBA00022723"/>
    </source>
</evidence>
<evidence type="ECO:0000256" key="5">
    <source>
        <dbReference type="ARBA" id="ARBA00023315"/>
    </source>
</evidence>
<name>A0ABD1KZQ3_9FABA</name>
<evidence type="ECO:0000313" key="9">
    <source>
        <dbReference type="Proteomes" id="UP001603857"/>
    </source>
</evidence>
<dbReference type="PROSITE" id="PS51443">
    <property type="entry name" value="PCS"/>
    <property type="match status" value="1"/>
</dbReference>
<dbReference type="SUPFAM" id="SSF54001">
    <property type="entry name" value="Cysteine proteinases"/>
    <property type="match status" value="1"/>
</dbReference>
<sequence>MQKVNGYYKRPLPSPPALDLHSPNGKQLFLEAIQNGTMECFVKLISFFQTQSEPTFCGLATLSMVLNALAIDPCRRWKGSWRWFDESMLDLDCCVPLEKVKAEGITFSELLCLAQSVGAKVEAFHASRSNIEEFRKYVVECSTSEDHHVILSYHRAALKQTGNGHISPIGGYHGGKDMVLILDVARFKYPPHWVPLEALWEGMSCVDTTGQTRGFMVLSRPHREPSMLDTLA</sequence>
<evidence type="ECO:0000259" key="7">
    <source>
        <dbReference type="PROSITE" id="PS51443"/>
    </source>
</evidence>
<proteinExistence type="predicted"/>
<dbReference type="InterPro" id="IPR007719">
    <property type="entry name" value="PCS_N"/>
</dbReference>
<dbReference type="PANTHER" id="PTHR33447:SF2">
    <property type="entry name" value="GLUTATHIONE GAMMA-GLUTAMYLCYSTEINYLTRANSFERASE"/>
    <property type="match status" value="1"/>
</dbReference>
<keyword evidence="4" id="KW-0479">Metal-binding</keyword>